<feature type="compositionally biased region" description="Basic and acidic residues" evidence="5">
    <location>
        <begin position="65"/>
        <end position="78"/>
    </location>
</feature>
<evidence type="ECO:0000313" key="9">
    <source>
        <dbReference type="Proteomes" id="UP000019754"/>
    </source>
</evidence>
<comment type="caution">
    <text evidence="8">The sequence shown here is derived from an EMBL/GenBank/DDBJ whole genome shotgun (WGS) entry which is preliminary data.</text>
</comment>
<keyword evidence="3 6" id="KW-1133">Transmembrane helix</keyword>
<keyword evidence="2 6" id="KW-0812">Transmembrane</keyword>
<keyword evidence="4 6" id="KW-0472">Membrane</keyword>
<evidence type="ECO:0000259" key="7">
    <source>
        <dbReference type="Pfam" id="PF06305"/>
    </source>
</evidence>
<keyword evidence="9" id="KW-1185">Reference proteome</keyword>
<accession>A0A022KX73</accession>
<dbReference type="AlphaFoldDB" id="A0A022KX73"/>
<evidence type="ECO:0000256" key="5">
    <source>
        <dbReference type="SAM" id="MobiDB-lite"/>
    </source>
</evidence>
<gene>
    <name evidence="8" type="ORF">D641_0103065</name>
</gene>
<evidence type="ECO:0000256" key="2">
    <source>
        <dbReference type="ARBA" id="ARBA00022692"/>
    </source>
</evidence>
<evidence type="ECO:0000256" key="1">
    <source>
        <dbReference type="ARBA" id="ARBA00022475"/>
    </source>
</evidence>
<dbReference type="STRING" id="1249481.D641_0103065"/>
<dbReference type="EMBL" id="AORC01000003">
    <property type="protein sequence ID" value="EYT50799.1"/>
    <property type="molecule type" value="Genomic_DNA"/>
</dbReference>
<dbReference type="RefSeq" id="WP_017822328.1">
    <property type="nucleotide sequence ID" value="NZ_AORC01000003.1"/>
</dbReference>
<sequence>MSTGPEQHGRENLDRPVTREPLGPDGGRDLRDRGPAPDDRRAGESRVDERRADGRRTEPAPAPAREQHDPAVEPEPRSGGKTAAIWISLILGAIILILLLIFVIQNNVTATFQYFNAQFDLPLGVAMLLAAIAGALVMALVGSMRMIQMGWTIRKLRRQQEKIQRAVR</sequence>
<feature type="compositionally biased region" description="Basic and acidic residues" evidence="5">
    <location>
        <begin position="7"/>
        <end position="18"/>
    </location>
</feature>
<dbReference type="InterPro" id="IPR010445">
    <property type="entry name" value="LapA_dom"/>
</dbReference>
<evidence type="ECO:0000256" key="4">
    <source>
        <dbReference type="ARBA" id="ARBA00023136"/>
    </source>
</evidence>
<feature type="transmembrane region" description="Helical" evidence="6">
    <location>
        <begin position="124"/>
        <end position="147"/>
    </location>
</feature>
<dbReference type="OrthoDB" id="4427099at2"/>
<organism evidence="8 9">
    <name type="scientific">Brachybacterium muris UCD-AY4</name>
    <dbReference type="NCBI Taxonomy" id="1249481"/>
    <lineage>
        <taxon>Bacteria</taxon>
        <taxon>Bacillati</taxon>
        <taxon>Actinomycetota</taxon>
        <taxon>Actinomycetes</taxon>
        <taxon>Micrococcales</taxon>
        <taxon>Dermabacteraceae</taxon>
        <taxon>Brachybacterium</taxon>
    </lineage>
</organism>
<name>A0A022KX73_9MICO</name>
<dbReference type="Pfam" id="PF06305">
    <property type="entry name" value="LapA_dom"/>
    <property type="match status" value="1"/>
</dbReference>
<protein>
    <submittedName>
        <fullName evidence="8">Membrane protein</fullName>
    </submittedName>
</protein>
<feature type="compositionally biased region" description="Basic and acidic residues" evidence="5">
    <location>
        <begin position="26"/>
        <end position="58"/>
    </location>
</feature>
<evidence type="ECO:0000256" key="3">
    <source>
        <dbReference type="ARBA" id="ARBA00022989"/>
    </source>
</evidence>
<dbReference type="HOGENOM" id="CLU_134414_0_1_11"/>
<reference evidence="8 9" key="1">
    <citation type="journal article" date="2013" name="Genome Announc.">
        <title>Draft genome sequence of an Actinobacterium, Brachybacterium muris strain UCD-AY4.</title>
        <authorList>
            <person name="Lo J.R."/>
            <person name="Lang J.M."/>
            <person name="Darling A.E."/>
            <person name="Eisen J.A."/>
            <person name="Coil D.A."/>
        </authorList>
    </citation>
    <scope>NUCLEOTIDE SEQUENCE [LARGE SCALE GENOMIC DNA]</scope>
    <source>
        <strain evidence="8 9">UCD-AY4</strain>
    </source>
</reference>
<dbReference type="Proteomes" id="UP000019754">
    <property type="component" value="Unassembled WGS sequence"/>
</dbReference>
<feature type="region of interest" description="Disordered" evidence="5">
    <location>
        <begin position="1"/>
        <end position="78"/>
    </location>
</feature>
<evidence type="ECO:0000313" key="8">
    <source>
        <dbReference type="EMBL" id="EYT50799.1"/>
    </source>
</evidence>
<feature type="domain" description="Lipopolysaccharide assembly protein A" evidence="7">
    <location>
        <begin position="105"/>
        <end position="166"/>
    </location>
</feature>
<feature type="transmembrane region" description="Helical" evidence="6">
    <location>
        <begin position="83"/>
        <end position="104"/>
    </location>
</feature>
<proteinExistence type="predicted"/>
<keyword evidence="1" id="KW-1003">Cell membrane</keyword>
<evidence type="ECO:0000256" key="6">
    <source>
        <dbReference type="SAM" id="Phobius"/>
    </source>
</evidence>
<dbReference type="GO" id="GO:0005886">
    <property type="term" value="C:plasma membrane"/>
    <property type="evidence" value="ECO:0007669"/>
    <property type="project" value="InterPro"/>
</dbReference>